<evidence type="ECO:0000256" key="2">
    <source>
        <dbReference type="ARBA" id="ARBA00022737"/>
    </source>
</evidence>
<dbReference type="GO" id="GO:0005524">
    <property type="term" value="F:ATP binding"/>
    <property type="evidence" value="ECO:0007669"/>
    <property type="project" value="InterPro"/>
</dbReference>
<accession>A0A9W7CSD5</accession>
<evidence type="ECO:0000313" key="5">
    <source>
        <dbReference type="Proteomes" id="UP001165083"/>
    </source>
</evidence>
<dbReference type="GO" id="GO:0016887">
    <property type="term" value="F:ATP hydrolysis activity"/>
    <property type="evidence" value="ECO:0007669"/>
    <property type="project" value="InterPro"/>
</dbReference>
<dbReference type="InterPro" id="IPR003439">
    <property type="entry name" value="ABC_transporter-like_ATP-bd"/>
</dbReference>
<dbReference type="SUPFAM" id="SSF52540">
    <property type="entry name" value="P-loop containing nucleoside triphosphate hydrolases"/>
    <property type="match status" value="1"/>
</dbReference>
<dbReference type="OrthoDB" id="10255969at2759"/>
<gene>
    <name evidence="4" type="ORF">Plil01_001637400</name>
</gene>
<keyword evidence="5" id="KW-1185">Reference proteome</keyword>
<dbReference type="EMBL" id="BSXW01001879">
    <property type="protein sequence ID" value="GMF39712.1"/>
    <property type="molecule type" value="Genomic_DNA"/>
</dbReference>
<dbReference type="AlphaFoldDB" id="A0A9W7CSD5"/>
<dbReference type="Gene3D" id="3.40.50.300">
    <property type="entry name" value="P-loop containing nucleotide triphosphate hydrolases"/>
    <property type="match status" value="1"/>
</dbReference>
<evidence type="ECO:0000256" key="1">
    <source>
        <dbReference type="ARBA" id="ARBA00022448"/>
    </source>
</evidence>
<dbReference type="PANTHER" id="PTHR19229">
    <property type="entry name" value="ATP-BINDING CASSETTE TRANSPORTER SUBFAMILY A ABCA"/>
    <property type="match status" value="1"/>
</dbReference>
<reference evidence="4" key="1">
    <citation type="submission" date="2023-04" db="EMBL/GenBank/DDBJ databases">
        <title>Phytophthora lilii NBRC 32176.</title>
        <authorList>
            <person name="Ichikawa N."/>
            <person name="Sato H."/>
            <person name="Tonouchi N."/>
        </authorList>
    </citation>
    <scope>NUCLEOTIDE SEQUENCE</scope>
    <source>
        <strain evidence="4">NBRC 32176</strain>
    </source>
</reference>
<sequence>MVLPAATKLLDKHRTFQRRLSKVNSVANNVVNTLRGDLGDPGHQKGIVVPGKIKRAVRGVSLVMYKDQITCLLGHNGAGKTTPISMLTGMIAPSAGDASFRGLSLVHDMAEIRQSLGLCFQHDVPYSELTVKEHLLFYGRVKGYRGKALREEVNTKITEVGLTEKRHVFAGSLSGGMKRKLSVAICLLGDSSLVFLDERTSGMDP</sequence>
<dbReference type="InterPro" id="IPR026082">
    <property type="entry name" value="ABCA"/>
</dbReference>
<comment type="caution">
    <text evidence="4">The sequence shown here is derived from an EMBL/GenBank/DDBJ whole genome shotgun (WGS) entry which is preliminary data.</text>
</comment>
<proteinExistence type="predicted"/>
<dbReference type="GO" id="GO:0140359">
    <property type="term" value="F:ABC-type transporter activity"/>
    <property type="evidence" value="ECO:0007669"/>
    <property type="project" value="InterPro"/>
</dbReference>
<keyword evidence="1" id="KW-0813">Transport</keyword>
<dbReference type="PANTHER" id="PTHR19229:SF36">
    <property type="entry name" value="ATP-BINDING CASSETTE SUB-FAMILY A MEMBER 2"/>
    <property type="match status" value="1"/>
</dbReference>
<organism evidence="4 5">
    <name type="scientific">Phytophthora lilii</name>
    <dbReference type="NCBI Taxonomy" id="2077276"/>
    <lineage>
        <taxon>Eukaryota</taxon>
        <taxon>Sar</taxon>
        <taxon>Stramenopiles</taxon>
        <taxon>Oomycota</taxon>
        <taxon>Peronosporomycetes</taxon>
        <taxon>Peronosporales</taxon>
        <taxon>Peronosporaceae</taxon>
        <taxon>Phytophthora</taxon>
    </lineage>
</organism>
<evidence type="ECO:0000313" key="4">
    <source>
        <dbReference type="EMBL" id="GMF39712.1"/>
    </source>
</evidence>
<dbReference type="Proteomes" id="UP001165083">
    <property type="component" value="Unassembled WGS sequence"/>
</dbReference>
<name>A0A9W7CSD5_9STRA</name>
<evidence type="ECO:0000259" key="3">
    <source>
        <dbReference type="Pfam" id="PF00005"/>
    </source>
</evidence>
<dbReference type="Pfam" id="PF00005">
    <property type="entry name" value="ABC_tran"/>
    <property type="match status" value="1"/>
</dbReference>
<dbReference type="GO" id="GO:0005319">
    <property type="term" value="F:lipid transporter activity"/>
    <property type="evidence" value="ECO:0007669"/>
    <property type="project" value="TreeGrafter"/>
</dbReference>
<dbReference type="GO" id="GO:0016020">
    <property type="term" value="C:membrane"/>
    <property type="evidence" value="ECO:0007669"/>
    <property type="project" value="InterPro"/>
</dbReference>
<keyword evidence="2" id="KW-0677">Repeat</keyword>
<protein>
    <submittedName>
        <fullName evidence="4">Unnamed protein product</fullName>
    </submittedName>
</protein>
<feature type="domain" description="ABC transporter" evidence="3">
    <location>
        <begin position="58"/>
        <end position="200"/>
    </location>
</feature>
<dbReference type="InterPro" id="IPR027417">
    <property type="entry name" value="P-loop_NTPase"/>
</dbReference>